<feature type="transmembrane region" description="Helical" evidence="1">
    <location>
        <begin position="288"/>
        <end position="305"/>
    </location>
</feature>
<dbReference type="STRING" id="269670.SAMN02982927_01779"/>
<gene>
    <name evidence="2" type="ORF">SAMN02982927_01779</name>
</gene>
<evidence type="ECO:0000313" key="2">
    <source>
        <dbReference type="EMBL" id="SFG45065.1"/>
    </source>
</evidence>
<reference evidence="3" key="1">
    <citation type="submission" date="2016-10" db="EMBL/GenBank/DDBJ databases">
        <authorList>
            <person name="Varghese N."/>
            <person name="Submissions S."/>
        </authorList>
    </citation>
    <scope>NUCLEOTIDE SEQUENCE [LARGE SCALE GENOMIC DNA]</scope>
    <source>
        <strain evidence="3">ATCC 700379</strain>
    </source>
</reference>
<dbReference type="Pfam" id="PF13687">
    <property type="entry name" value="DUF4153"/>
    <property type="match status" value="1"/>
</dbReference>
<dbReference type="InterPro" id="IPR025291">
    <property type="entry name" value="DUF4153"/>
</dbReference>
<organism evidence="2 3">
    <name type="scientific">Sporolactobacillus nakayamae</name>
    <dbReference type="NCBI Taxonomy" id="269670"/>
    <lineage>
        <taxon>Bacteria</taxon>
        <taxon>Bacillati</taxon>
        <taxon>Bacillota</taxon>
        <taxon>Bacilli</taxon>
        <taxon>Bacillales</taxon>
        <taxon>Sporolactobacillaceae</taxon>
        <taxon>Sporolactobacillus</taxon>
    </lineage>
</organism>
<proteinExistence type="predicted"/>
<evidence type="ECO:0000313" key="3">
    <source>
        <dbReference type="Proteomes" id="UP000198752"/>
    </source>
</evidence>
<evidence type="ECO:0008006" key="4">
    <source>
        <dbReference type="Google" id="ProtNLM"/>
    </source>
</evidence>
<feature type="transmembrane region" description="Helical" evidence="1">
    <location>
        <begin position="218"/>
        <end position="239"/>
    </location>
</feature>
<dbReference type="OrthoDB" id="9809196at2"/>
<dbReference type="AlphaFoldDB" id="A0A1I2RWK9"/>
<feature type="transmembrane region" description="Helical" evidence="1">
    <location>
        <begin position="339"/>
        <end position="357"/>
    </location>
</feature>
<evidence type="ECO:0000256" key="1">
    <source>
        <dbReference type="SAM" id="Phobius"/>
    </source>
</evidence>
<dbReference type="Proteomes" id="UP000198752">
    <property type="component" value="Unassembled WGS sequence"/>
</dbReference>
<keyword evidence="1" id="KW-0472">Membrane</keyword>
<name>A0A1I2RWK9_9BACL</name>
<feature type="transmembrane region" description="Helical" evidence="1">
    <location>
        <begin position="106"/>
        <end position="125"/>
    </location>
</feature>
<feature type="transmembrane region" description="Helical" evidence="1">
    <location>
        <begin position="251"/>
        <end position="267"/>
    </location>
</feature>
<feature type="transmembrane region" description="Helical" evidence="1">
    <location>
        <begin position="48"/>
        <end position="65"/>
    </location>
</feature>
<feature type="transmembrane region" description="Helical" evidence="1">
    <location>
        <begin position="311"/>
        <end position="332"/>
    </location>
</feature>
<dbReference type="RefSeq" id="WP_093672104.1">
    <property type="nucleotide sequence ID" value="NZ_FOOY01000010.1"/>
</dbReference>
<protein>
    <recommendedName>
        <fullName evidence="4">DUF4153 domain-containing protein</fullName>
    </recommendedName>
</protein>
<keyword evidence="3" id="KW-1185">Reference proteome</keyword>
<keyword evidence="1" id="KW-1133">Transmembrane helix</keyword>
<feature type="transmembrane region" description="Helical" evidence="1">
    <location>
        <begin position="77"/>
        <end position="94"/>
    </location>
</feature>
<keyword evidence="1" id="KW-0812">Transmembrane</keyword>
<feature type="transmembrane region" description="Helical" evidence="1">
    <location>
        <begin position="180"/>
        <end position="198"/>
    </location>
</feature>
<feature type="transmembrane region" description="Helical" evidence="1">
    <location>
        <begin position="146"/>
        <end position="168"/>
    </location>
</feature>
<sequence>MRLLAMLTSRLTSLNTTIMRFPITVILLVILAVMQCIAIETGHEYGNAVVTLIFAALAFSAAQVYAERYAHSWRTRALPMAGAALLTILYFLLIRHEPAFSTIETTRTSIAIFGLIIAFAWLPSLRGGSSFYANFMILFKSVFRSLFFSTIIYGGIMLILFAVDTLLVQIGSRPYSYTGIILWTVWAPTLFLSLIPVFRANSIEIEHAAKVPKFFEVLISYVLIPVAAIYNLVLLIYMVKTIMLSDWNENLLEPLILSYCIAVLMIYSLSNQLMNRFAVLFRHLAPKLLIPVALFQFASTLLIVLDQGMTHTHYLVLLFCLYAAVSGVILSISSLKSKGYIAILAMVCSVIAMTPPIDAFTTSRISQTAQLQTVLERNQMIRNHQVQPNPSIDRKDQETIARSISYLERIDALQRLSYLPKSFEVSTDFETTFGFSPYAKSDYQSFDIGTDHAVRISGYDHLARLSISKSGGKSDFSISRMSEDGTVYQVSFDPEGRYGAIQITDSRERVLISAPLAPMIHHIERSKKTEGSDTVAVDQMSFEKENDKAKLKVVFQNFTIEGASETTSFNAMVYVLTSLK</sequence>
<accession>A0A1I2RWK9</accession>
<dbReference type="EMBL" id="FOOY01000010">
    <property type="protein sequence ID" value="SFG45065.1"/>
    <property type="molecule type" value="Genomic_DNA"/>
</dbReference>